<evidence type="ECO:0000256" key="8">
    <source>
        <dbReference type="ARBA" id="ARBA00023170"/>
    </source>
</evidence>
<feature type="transmembrane region" description="Helical" evidence="10">
    <location>
        <begin position="35"/>
        <end position="53"/>
    </location>
</feature>
<dbReference type="GO" id="GO:0007165">
    <property type="term" value="P:signal transduction"/>
    <property type="evidence" value="ECO:0007669"/>
    <property type="project" value="UniProtKB-KW"/>
</dbReference>
<feature type="non-terminal residue" evidence="11">
    <location>
        <position position="1"/>
    </location>
</feature>
<dbReference type="Pfam" id="PF02949">
    <property type="entry name" value="7tm_6"/>
    <property type="match status" value="1"/>
</dbReference>
<dbReference type="GO" id="GO:0005549">
    <property type="term" value="F:odorant binding"/>
    <property type="evidence" value="ECO:0007669"/>
    <property type="project" value="InterPro"/>
</dbReference>
<keyword evidence="5" id="KW-0552">Olfaction</keyword>
<protein>
    <submittedName>
        <fullName evidence="11">Olfactory receptor 42</fullName>
    </submittedName>
</protein>
<keyword evidence="6 10" id="KW-1133">Transmembrane helix</keyword>
<sequence length="157" mass="17755">FKIQISHSMRKKILKLIDDIRNPIDILTQSCGKSLSFNSLFIMCLNGYLIVSFSDNKPMLMRAIIYLSGGFLQLLYWCALGNELKYQADNLTTSQWMSGWENNYHGGINNLVTTAMIKTMQPLEMRAGGLFALKMETFISILKSSYSVFVLMTTVSG</sequence>
<dbReference type="GO" id="GO:0005886">
    <property type="term" value="C:plasma membrane"/>
    <property type="evidence" value="ECO:0007669"/>
    <property type="project" value="UniProtKB-SubCell"/>
</dbReference>
<evidence type="ECO:0000256" key="4">
    <source>
        <dbReference type="ARBA" id="ARBA00022692"/>
    </source>
</evidence>
<evidence type="ECO:0000256" key="5">
    <source>
        <dbReference type="ARBA" id="ARBA00022725"/>
    </source>
</evidence>
<accession>A0A8J2HHU7</accession>
<dbReference type="AlphaFoldDB" id="A0A8J2HHU7"/>
<proteinExistence type="predicted"/>
<dbReference type="InterPro" id="IPR004117">
    <property type="entry name" value="7tm6_olfct_rcpt"/>
</dbReference>
<evidence type="ECO:0000256" key="3">
    <source>
        <dbReference type="ARBA" id="ARBA00022606"/>
    </source>
</evidence>
<keyword evidence="3" id="KW-0716">Sensory transduction</keyword>
<evidence type="ECO:0000313" key="11">
    <source>
        <dbReference type="EMBL" id="CAG5101723.1"/>
    </source>
</evidence>
<evidence type="ECO:0000313" key="12">
    <source>
        <dbReference type="Proteomes" id="UP000786811"/>
    </source>
</evidence>
<evidence type="ECO:0000256" key="2">
    <source>
        <dbReference type="ARBA" id="ARBA00022475"/>
    </source>
</evidence>
<reference evidence="11" key="1">
    <citation type="submission" date="2021-04" db="EMBL/GenBank/DDBJ databases">
        <authorList>
            <person name="Chebbi M.A.C M."/>
        </authorList>
    </citation>
    <scope>NUCLEOTIDE SEQUENCE</scope>
</reference>
<keyword evidence="8 11" id="KW-0675">Receptor</keyword>
<evidence type="ECO:0000256" key="7">
    <source>
        <dbReference type="ARBA" id="ARBA00023136"/>
    </source>
</evidence>
<evidence type="ECO:0000256" key="9">
    <source>
        <dbReference type="ARBA" id="ARBA00023224"/>
    </source>
</evidence>
<dbReference type="PANTHER" id="PTHR21137">
    <property type="entry name" value="ODORANT RECEPTOR"/>
    <property type="match status" value="1"/>
</dbReference>
<gene>
    <name evidence="11" type="ORF">HICCMSTLAB_LOCUS10625</name>
</gene>
<comment type="subcellular location">
    <subcellularLocation>
        <location evidence="1">Cell membrane</location>
        <topology evidence="1">Multi-pass membrane protein</topology>
    </subcellularLocation>
</comment>
<name>A0A8J2HHU7_COTCN</name>
<keyword evidence="9" id="KW-0807">Transducer</keyword>
<evidence type="ECO:0000256" key="1">
    <source>
        <dbReference type="ARBA" id="ARBA00004651"/>
    </source>
</evidence>
<keyword evidence="4 10" id="KW-0812">Transmembrane</keyword>
<dbReference type="EMBL" id="CAJNRD030001123">
    <property type="protein sequence ID" value="CAG5101723.1"/>
    <property type="molecule type" value="Genomic_DNA"/>
</dbReference>
<feature type="transmembrane region" description="Helical" evidence="10">
    <location>
        <begin position="59"/>
        <end position="79"/>
    </location>
</feature>
<evidence type="ECO:0000256" key="6">
    <source>
        <dbReference type="ARBA" id="ARBA00022989"/>
    </source>
</evidence>
<evidence type="ECO:0000256" key="10">
    <source>
        <dbReference type="SAM" id="Phobius"/>
    </source>
</evidence>
<dbReference type="Proteomes" id="UP000786811">
    <property type="component" value="Unassembled WGS sequence"/>
</dbReference>
<dbReference type="OrthoDB" id="6604226at2759"/>
<keyword evidence="7 10" id="KW-0472">Membrane</keyword>
<keyword evidence="2" id="KW-1003">Cell membrane</keyword>
<dbReference type="PANTHER" id="PTHR21137:SF35">
    <property type="entry name" value="ODORANT RECEPTOR 19A-RELATED"/>
    <property type="match status" value="1"/>
</dbReference>
<keyword evidence="12" id="KW-1185">Reference proteome</keyword>
<comment type="caution">
    <text evidence="11">The sequence shown here is derived from an EMBL/GenBank/DDBJ whole genome shotgun (WGS) entry which is preliminary data.</text>
</comment>
<dbReference type="GO" id="GO:0004984">
    <property type="term" value="F:olfactory receptor activity"/>
    <property type="evidence" value="ECO:0007669"/>
    <property type="project" value="InterPro"/>
</dbReference>
<organism evidence="11 12">
    <name type="scientific">Cotesia congregata</name>
    <name type="common">Parasitoid wasp</name>
    <name type="synonym">Apanteles congregatus</name>
    <dbReference type="NCBI Taxonomy" id="51543"/>
    <lineage>
        <taxon>Eukaryota</taxon>
        <taxon>Metazoa</taxon>
        <taxon>Ecdysozoa</taxon>
        <taxon>Arthropoda</taxon>
        <taxon>Hexapoda</taxon>
        <taxon>Insecta</taxon>
        <taxon>Pterygota</taxon>
        <taxon>Neoptera</taxon>
        <taxon>Endopterygota</taxon>
        <taxon>Hymenoptera</taxon>
        <taxon>Apocrita</taxon>
        <taxon>Ichneumonoidea</taxon>
        <taxon>Braconidae</taxon>
        <taxon>Microgastrinae</taxon>
        <taxon>Cotesia</taxon>
    </lineage>
</organism>